<gene>
    <name evidence="14" type="ORF">RHOBADRAFT_49010</name>
</gene>
<sequence>MRLSAAFAVVAALAASTTLAAPAPKNKYVKPNRLLARPLPAGFDAHVAVNQYATTDFKSSSVHETPTVKAPRKNVWAGLTNAEAASVVAFLHNQTALNLTAAADAGSWDNIITTLDLVPPNKTDTVAYLSGNASEPARYAYATIMFNAFEEPYLEDYLVGPLPINEKSTASPYSFHTTAGSSRIRNFDADEDLTSEFFAAEAAKCDDIIEDLLGANSSQYDLWGIDPVWHEGDRVVSWVGFWGRPTSVFDGQTLLPQGLYLRFDITGRDPSKWKFLGWLHNYKLYETSADFRDAWEKGLVEKTTRNAGMNETWIGTDRRGPELPYDNRPPPIQIAPGGQRFAVDEEENYVAWMDFTFYWSFRRDTGIRLWNIKYKGNKIIHELGLNEALAHYAGNDPVQSGTTYLDTYYGFGPYAFELISGFDCPSHALYLNTTFHSNEISTTHRRSLCIFEQDAGFPMQRHTNGQYASATRNTQLVIRSVSTVGNYDYTFSVVYMLDGSISTEVMASGYIQSAYYAANGDYGYKIHDGLSGSMHDHVLNFKLDADILGTSNTVGFHTIEPKTVKYDWSPVERNTMHLVRSELQNEDNATLHWAENARSMVLIYNKDEKNKYGEERAWRLMPHIGGAGMYSTIQNSTNAGPALNFAKAPLFVTKHKDSEFNSAHPNSAYSPFTPIIDFDKYLDGEDLVQEDLVLWFNLGMHHVPHTGDLGNTQHSTAHAGMIFSPHNYDDFAPSQQSSQMVRINYNASTGDAFVEDVLTFGGKSASGMFNLTAAQPNYYAYEGDSNMRKFPYSPEDPYDDTAAIV</sequence>
<accession>A0A0P9IR88</accession>
<keyword evidence="6 9" id="KW-0186">Copper</keyword>
<dbReference type="OrthoDB" id="3341590at2759"/>
<comment type="cofactor">
    <cofactor evidence="1">
        <name>Cu cation</name>
        <dbReference type="ChEBI" id="CHEBI:23378"/>
    </cofactor>
</comment>
<dbReference type="InterPro" id="IPR016182">
    <property type="entry name" value="Cu_amine_oxidase_N-reg"/>
</dbReference>
<dbReference type="RefSeq" id="XP_018267988.1">
    <property type="nucleotide sequence ID" value="XM_018415214.1"/>
</dbReference>
<dbReference type="GeneID" id="28975662"/>
<name>A0A0P9IR88_RHOGW</name>
<keyword evidence="3 9" id="KW-0479">Metal-binding</keyword>
<dbReference type="Pfam" id="PF09248">
    <property type="entry name" value="DUF1965"/>
    <property type="match status" value="1"/>
</dbReference>
<feature type="signal peptide" evidence="10">
    <location>
        <begin position="1"/>
        <end position="20"/>
    </location>
</feature>
<feature type="active site" description="Proton acceptor" evidence="7">
    <location>
        <position position="406"/>
    </location>
</feature>
<feature type="domain" description="Copper amine oxidase N2-terminal" evidence="12">
    <location>
        <begin position="86"/>
        <end position="163"/>
    </location>
</feature>
<comment type="PTM">
    <text evidence="8 9">Topaquinone (TPQ) is generated by copper-dependent autoxidation of a specific tyrosyl residue.</text>
</comment>
<dbReference type="Pfam" id="PF01179">
    <property type="entry name" value="Cu_amine_oxid"/>
    <property type="match status" value="1"/>
</dbReference>
<feature type="chain" id="PRO_5006159636" description="Amine oxidase" evidence="10">
    <location>
        <begin position="21"/>
        <end position="805"/>
    </location>
</feature>
<keyword evidence="15" id="KW-1185">Reference proteome</keyword>
<evidence type="ECO:0000256" key="8">
    <source>
        <dbReference type="PIRSR" id="PIRSR600269-51"/>
    </source>
</evidence>
<keyword evidence="4 7" id="KW-0801">TPQ</keyword>
<evidence type="ECO:0000256" key="5">
    <source>
        <dbReference type="ARBA" id="ARBA00023002"/>
    </source>
</evidence>
<dbReference type="Pfam" id="PF02727">
    <property type="entry name" value="Cu_amine_oxidN2"/>
    <property type="match status" value="1"/>
</dbReference>
<dbReference type="SUPFAM" id="SSF49998">
    <property type="entry name" value="Amine oxidase catalytic domain"/>
    <property type="match status" value="1"/>
</dbReference>
<keyword evidence="5 9" id="KW-0560">Oxidoreductase</keyword>
<dbReference type="Gene3D" id="3.10.450.40">
    <property type="match status" value="2"/>
</dbReference>
<protein>
    <recommendedName>
        <fullName evidence="9">Amine oxidase</fullName>
        <ecNumber evidence="9">1.4.3.-</ecNumber>
    </recommendedName>
</protein>
<evidence type="ECO:0000256" key="3">
    <source>
        <dbReference type="ARBA" id="ARBA00022723"/>
    </source>
</evidence>
<evidence type="ECO:0000256" key="10">
    <source>
        <dbReference type="SAM" id="SignalP"/>
    </source>
</evidence>
<dbReference type="GO" id="GO:0048038">
    <property type="term" value="F:quinone binding"/>
    <property type="evidence" value="ECO:0007669"/>
    <property type="project" value="InterPro"/>
</dbReference>
<dbReference type="EC" id="1.4.3.-" evidence="9"/>
<evidence type="ECO:0000313" key="14">
    <source>
        <dbReference type="EMBL" id="KPV71939.1"/>
    </source>
</evidence>
<dbReference type="InterPro" id="IPR015800">
    <property type="entry name" value="Cu_amine_oxidase_N2"/>
</dbReference>
<dbReference type="Proteomes" id="UP000053890">
    <property type="component" value="Unassembled WGS sequence"/>
</dbReference>
<evidence type="ECO:0000256" key="4">
    <source>
        <dbReference type="ARBA" id="ARBA00022772"/>
    </source>
</evidence>
<comment type="cofactor">
    <cofactor evidence="9">
        <name>Cu cation</name>
        <dbReference type="ChEBI" id="CHEBI:23378"/>
    </cofactor>
    <text evidence="9">Contains 1 topaquinone per subunit.</text>
</comment>
<evidence type="ECO:0000256" key="9">
    <source>
        <dbReference type="RuleBase" id="RU000672"/>
    </source>
</evidence>
<dbReference type="InterPro" id="IPR036460">
    <property type="entry name" value="Cu_amine_oxidase_C_sf"/>
</dbReference>
<dbReference type="EMBL" id="KQ474090">
    <property type="protein sequence ID" value="KPV71939.1"/>
    <property type="molecule type" value="Genomic_DNA"/>
</dbReference>
<evidence type="ECO:0000256" key="1">
    <source>
        <dbReference type="ARBA" id="ARBA00001935"/>
    </source>
</evidence>
<evidence type="ECO:0000259" key="12">
    <source>
        <dbReference type="Pfam" id="PF02727"/>
    </source>
</evidence>
<dbReference type="GO" id="GO:0005507">
    <property type="term" value="F:copper ion binding"/>
    <property type="evidence" value="ECO:0007669"/>
    <property type="project" value="InterPro"/>
</dbReference>
<dbReference type="Gene3D" id="2.70.98.20">
    <property type="entry name" value="Copper amine oxidase, catalytic domain"/>
    <property type="match status" value="1"/>
</dbReference>
<feature type="domain" description="DUF1965" evidence="13">
    <location>
        <begin position="252"/>
        <end position="321"/>
    </location>
</feature>
<evidence type="ECO:0000313" key="15">
    <source>
        <dbReference type="Proteomes" id="UP000053890"/>
    </source>
</evidence>
<keyword evidence="10" id="KW-0732">Signal</keyword>
<organism evidence="14 15">
    <name type="scientific">Rhodotorula graminis (strain WP1)</name>
    <dbReference type="NCBI Taxonomy" id="578459"/>
    <lineage>
        <taxon>Eukaryota</taxon>
        <taxon>Fungi</taxon>
        <taxon>Dikarya</taxon>
        <taxon>Basidiomycota</taxon>
        <taxon>Pucciniomycotina</taxon>
        <taxon>Microbotryomycetes</taxon>
        <taxon>Sporidiobolales</taxon>
        <taxon>Sporidiobolaceae</taxon>
        <taxon>Rhodotorula</taxon>
    </lineage>
</organism>
<dbReference type="AlphaFoldDB" id="A0A0P9IR88"/>
<dbReference type="InterPro" id="IPR049948">
    <property type="entry name" value="Cu_Am_ox_TPQ-bd"/>
</dbReference>
<dbReference type="InterPro" id="IPR000269">
    <property type="entry name" value="Cu_amine_oxidase"/>
</dbReference>
<evidence type="ECO:0000256" key="6">
    <source>
        <dbReference type="ARBA" id="ARBA00023008"/>
    </source>
</evidence>
<dbReference type="InterPro" id="IPR015328">
    <property type="entry name" value="DUF1965"/>
</dbReference>
<dbReference type="OMA" id="CMFEIDK"/>
<dbReference type="GO" id="GO:0005886">
    <property type="term" value="C:plasma membrane"/>
    <property type="evidence" value="ECO:0007669"/>
    <property type="project" value="TreeGrafter"/>
</dbReference>
<dbReference type="PRINTS" id="PR00766">
    <property type="entry name" value="CUDAOXIDASE"/>
</dbReference>
<feature type="modified residue" description="2',4',5'-topaquinone" evidence="8">
    <location>
        <position position="487"/>
    </location>
</feature>
<dbReference type="SUPFAM" id="SSF54416">
    <property type="entry name" value="Amine oxidase N-terminal region"/>
    <property type="match status" value="2"/>
</dbReference>
<comment type="similarity">
    <text evidence="2 9">Belongs to the copper/topaquinone oxidase family.</text>
</comment>
<feature type="domain" description="Copper amine oxidase catalytic" evidence="11">
    <location>
        <begin position="333"/>
        <end position="734"/>
    </location>
</feature>
<proteinExistence type="inferred from homology"/>
<dbReference type="PANTHER" id="PTHR10638">
    <property type="entry name" value="COPPER AMINE OXIDASE"/>
    <property type="match status" value="1"/>
</dbReference>
<evidence type="ECO:0000256" key="2">
    <source>
        <dbReference type="ARBA" id="ARBA00007983"/>
    </source>
</evidence>
<dbReference type="InterPro" id="IPR015798">
    <property type="entry name" value="Cu_amine_oxidase_C"/>
</dbReference>
<dbReference type="GO" id="GO:0009308">
    <property type="term" value="P:amine metabolic process"/>
    <property type="evidence" value="ECO:0007669"/>
    <property type="project" value="UniProtKB-UniRule"/>
</dbReference>
<reference evidence="14 15" key="1">
    <citation type="journal article" date="2015" name="Front. Microbiol.">
        <title>Genome sequence of the plant growth promoting endophytic yeast Rhodotorula graminis WP1.</title>
        <authorList>
            <person name="Firrincieli A."/>
            <person name="Otillar R."/>
            <person name="Salamov A."/>
            <person name="Schmutz J."/>
            <person name="Khan Z."/>
            <person name="Redman R.S."/>
            <person name="Fleck N.D."/>
            <person name="Lindquist E."/>
            <person name="Grigoriev I.V."/>
            <person name="Doty S.L."/>
        </authorList>
    </citation>
    <scope>NUCLEOTIDE SEQUENCE [LARGE SCALE GENOMIC DNA]</scope>
    <source>
        <strain evidence="14 15">WP1</strain>
    </source>
</reference>
<dbReference type="PANTHER" id="PTHR10638:SF20">
    <property type="entry name" value="AMINE OXIDASE"/>
    <property type="match status" value="1"/>
</dbReference>
<evidence type="ECO:0000256" key="7">
    <source>
        <dbReference type="PIRSR" id="PIRSR600269-50"/>
    </source>
</evidence>
<dbReference type="STRING" id="578459.A0A0P9IR88"/>
<evidence type="ECO:0000259" key="13">
    <source>
        <dbReference type="Pfam" id="PF09248"/>
    </source>
</evidence>
<dbReference type="PROSITE" id="PS01164">
    <property type="entry name" value="COPPER_AMINE_OXID_1"/>
    <property type="match status" value="1"/>
</dbReference>
<evidence type="ECO:0000259" key="11">
    <source>
        <dbReference type="Pfam" id="PF01179"/>
    </source>
</evidence>
<feature type="active site" description="Schiff-base intermediate with substrate; via topaquinone" evidence="7">
    <location>
        <position position="487"/>
    </location>
</feature>
<dbReference type="GO" id="GO:0008131">
    <property type="term" value="F:primary methylamine oxidase activity"/>
    <property type="evidence" value="ECO:0007669"/>
    <property type="project" value="InterPro"/>
</dbReference>